<proteinExistence type="predicted"/>
<keyword evidence="2" id="KW-1185">Reference proteome</keyword>
<protein>
    <submittedName>
        <fullName evidence="1">17054_t:CDS:1</fullName>
    </submittedName>
</protein>
<evidence type="ECO:0000313" key="2">
    <source>
        <dbReference type="Proteomes" id="UP000789525"/>
    </source>
</evidence>
<dbReference type="Proteomes" id="UP000789525">
    <property type="component" value="Unassembled WGS sequence"/>
</dbReference>
<gene>
    <name evidence="1" type="ORF">ACOLOM_LOCUS10332</name>
</gene>
<name>A0ACA9PBV0_9GLOM</name>
<dbReference type="EMBL" id="CAJVPT010032860">
    <property type="protein sequence ID" value="CAG8702912.1"/>
    <property type="molecule type" value="Genomic_DNA"/>
</dbReference>
<sequence length="83" mass="9475">ARIQNDATSALYPNIRECVRITWKQEGAKGFYRGLGTNIVRVLPGTCITLVVYENIAWLLRRQATIRDNKLDPVNQTNRISTE</sequence>
<accession>A0ACA9PBV0</accession>
<reference evidence="1" key="1">
    <citation type="submission" date="2021-06" db="EMBL/GenBank/DDBJ databases">
        <authorList>
            <person name="Kallberg Y."/>
            <person name="Tangrot J."/>
            <person name="Rosling A."/>
        </authorList>
    </citation>
    <scope>NUCLEOTIDE SEQUENCE</scope>
    <source>
        <strain evidence="1">CL356</strain>
    </source>
</reference>
<organism evidence="1 2">
    <name type="scientific">Acaulospora colombiana</name>
    <dbReference type="NCBI Taxonomy" id="27376"/>
    <lineage>
        <taxon>Eukaryota</taxon>
        <taxon>Fungi</taxon>
        <taxon>Fungi incertae sedis</taxon>
        <taxon>Mucoromycota</taxon>
        <taxon>Glomeromycotina</taxon>
        <taxon>Glomeromycetes</taxon>
        <taxon>Diversisporales</taxon>
        <taxon>Acaulosporaceae</taxon>
        <taxon>Acaulospora</taxon>
    </lineage>
</organism>
<evidence type="ECO:0000313" key="1">
    <source>
        <dbReference type="EMBL" id="CAG8702912.1"/>
    </source>
</evidence>
<comment type="caution">
    <text evidence="1">The sequence shown here is derived from an EMBL/GenBank/DDBJ whole genome shotgun (WGS) entry which is preliminary data.</text>
</comment>
<feature type="non-terminal residue" evidence="1">
    <location>
        <position position="1"/>
    </location>
</feature>